<dbReference type="EMBL" id="JBHUDC010000003">
    <property type="protein sequence ID" value="MFD1513131.1"/>
    <property type="molecule type" value="Genomic_DNA"/>
</dbReference>
<dbReference type="PRINTS" id="PR00469">
    <property type="entry name" value="PNDRDTASEII"/>
</dbReference>
<comment type="caution">
    <text evidence="5">The sequence shown here is derived from an EMBL/GenBank/DDBJ whole genome shotgun (WGS) entry which is preliminary data.</text>
</comment>
<dbReference type="RefSeq" id="WP_250873093.1">
    <property type="nucleotide sequence ID" value="NZ_JALXFV010000003.1"/>
</dbReference>
<dbReference type="AlphaFoldDB" id="A0ABD6ATR7"/>
<evidence type="ECO:0000256" key="3">
    <source>
        <dbReference type="SAM" id="MobiDB-lite"/>
    </source>
</evidence>
<evidence type="ECO:0000256" key="1">
    <source>
        <dbReference type="ARBA" id="ARBA00022630"/>
    </source>
</evidence>
<dbReference type="PANTHER" id="PTHR48105">
    <property type="entry name" value="THIOREDOXIN REDUCTASE 1-RELATED-RELATED"/>
    <property type="match status" value="1"/>
</dbReference>
<dbReference type="Pfam" id="PF00890">
    <property type="entry name" value="FAD_binding_2"/>
    <property type="match status" value="1"/>
</dbReference>
<feature type="domain" description="FAD-dependent oxidoreductase 2 FAD-binding" evidence="4">
    <location>
        <begin position="29"/>
        <end position="61"/>
    </location>
</feature>
<feature type="compositionally biased region" description="Basic and acidic residues" evidence="3">
    <location>
        <begin position="263"/>
        <end position="280"/>
    </location>
</feature>
<dbReference type="Gene3D" id="3.50.50.60">
    <property type="entry name" value="FAD/NAD(P)-binding domain"/>
    <property type="match status" value="1"/>
</dbReference>
<protein>
    <submittedName>
        <fullName evidence="5">FAD-binding protein</fullName>
    </submittedName>
</protein>
<dbReference type="Proteomes" id="UP001597187">
    <property type="component" value="Unassembled WGS sequence"/>
</dbReference>
<sequence>MTTDPPASDTDASAVADAADTAAADEQRDVVVVGGGAAGLSAALFTARYDLDTLVFDRGPSAIRQAYVVENYLGLPAITPEELLSVGRTQVEDAGGSVVEDAVTDVVPLAAGDDAPRFRVETADGRAVETGAVVAASAYDADYLPEDVDPTAVDEGGRTDRDGLYVAGWLTEGPHQVVACAGQGARVGKTVVSNRRRADGWWDAVATYYDWSVPEGRYDEAEWHESMDAWLADTRPEAVSDERFERVSEAVKADRLAFETTATERDERVASGREALREGLDWPSEG</sequence>
<dbReference type="InterPro" id="IPR050097">
    <property type="entry name" value="Ferredoxin-NADP_redctase_2"/>
</dbReference>
<keyword evidence="1" id="KW-0285">Flavoprotein</keyword>
<evidence type="ECO:0000313" key="5">
    <source>
        <dbReference type="EMBL" id="MFD1513131.1"/>
    </source>
</evidence>
<evidence type="ECO:0000256" key="2">
    <source>
        <dbReference type="ARBA" id="ARBA00023002"/>
    </source>
</evidence>
<keyword evidence="2" id="KW-0560">Oxidoreductase</keyword>
<proteinExistence type="predicted"/>
<feature type="region of interest" description="Disordered" evidence="3">
    <location>
        <begin position="263"/>
        <end position="286"/>
    </location>
</feature>
<feature type="region of interest" description="Disordered" evidence="3">
    <location>
        <begin position="1"/>
        <end position="20"/>
    </location>
</feature>
<gene>
    <name evidence="5" type="ORF">ACFSBT_07570</name>
</gene>
<dbReference type="GO" id="GO:0016491">
    <property type="term" value="F:oxidoreductase activity"/>
    <property type="evidence" value="ECO:0007669"/>
    <property type="project" value="UniProtKB-KW"/>
</dbReference>
<reference evidence="5 6" key="1">
    <citation type="journal article" date="2019" name="Int. J. Syst. Evol. Microbiol.">
        <title>The Global Catalogue of Microorganisms (GCM) 10K type strain sequencing project: providing services to taxonomists for standard genome sequencing and annotation.</title>
        <authorList>
            <consortium name="The Broad Institute Genomics Platform"/>
            <consortium name="The Broad Institute Genome Sequencing Center for Infectious Disease"/>
            <person name="Wu L."/>
            <person name="Ma J."/>
        </authorList>
    </citation>
    <scope>NUCLEOTIDE SEQUENCE [LARGE SCALE GENOMIC DNA]</scope>
    <source>
        <strain evidence="5 6">CGMCC 1.12563</strain>
    </source>
</reference>
<organism evidence="5 6">
    <name type="scientific">Halomarina rubra</name>
    <dbReference type="NCBI Taxonomy" id="2071873"/>
    <lineage>
        <taxon>Archaea</taxon>
        <taxon>Methanobacteriati</taxon>
        <taxon>Methanobacteriota</taxon>
        <taxon>Stenosarchaea group</taxon>
        <taxon>Halobacteria</taxon>
        <taxon>Halobacteriales</taxon>
        <taxon>Natronomonadaceae</taxon>
        <taxon>Halomarina</taxon>
    </lineage>
</organism>
<dbReference type="InterPro" id="IPR036188">
    <property type="entry name" value="FAD/NAD-bd_sf"/>
</dbReference>
<accession>A0ABD6ATR7</accession>
<name>A0ABD6ATR7_9EURY</name>
<dbReference type="InterPro" id="IPR003953">
    <property type="entry name" value="FAD-dep_OxRdtase_2_FAD-bd"/>
</dbReference>
<dbReference type="SUPFAM" id="SSF51905">
    <property type="entry name" value="FAD/NAD(P)-binding domain"/>
    <property type="match status" value="1"/>
</dbReference>
<evidence type="ECO:0000259" key="4">
    <source>
        <dbReference type="Pfam" id="PF00890"/>
    </source>
</evidence>
<keyword evidence="6" id="KW-1185">Reference proteome</keyword>
<evidence type="ECO:0000313" key="6">
    <source>
        <dbReference type="Proteomes" id="UP001597187"/>
    </source>
</evidence>